<keyword evidence="1" id="KW-0238">DNA-binding</keyword>
<dbReference type="Gene3D" id="1.10.260.40">
    <property type="entry name" value="lambda repressor-like DNA-binding domains"/>
    <property type="match status" value="1"/>
</dbReference>
<dbReference type="RefSeq" id="WP_203799866.1">
    <property type="nucleotide sequence ID" value="NZ_BOMY01000007.1"/>
</dbReference>
<evidence type="ECO:0000256" key="1">
    <source>
        <dbReference type="ARBA" id="ARBA00023125"/>
    </source>
</evidence>
<keyword evidence="4" id="KW-1185">Reference proteome</keyword>
<dbReference type="GO" id="GO:0003677">
    <property type="term" value="F:DNA binding"/>
    <property type="evidence" value="ECO:0007669"/>
    <property type="project" value="UniProtKB-KW"/>
</dbReference>
<evidence type="ECO:0000313" key="3">
    <source>
        <dbReference type="EMBL" id="GIF18381.1"/>
    </source>
</evidence>
<dbReference type="Proteomes" id="UP000623608">
    <property type="component" value="Unassembled WGS sequence"/>
</dbReference>
<reference evidence="3" key="1">
    <citation type="submission" date="2021-01" db="EMBL/GenBank/DDBJ databases">
        <title>Whole genome shotgun sequence of Actinoplanes tereljensis NBRC 105297.</title>
        <authorList>
            <person name="Komaki H."/>
            <person name="Tamura T."/>
        </authorList>
    </citation>
    <scope>NUCLEOTIDE SEQUENCE</scope>
    <source>
        <strain evidence="3">NBRC 105297</strain>
    </source>
</reference>
<dbReference type="AlphaFoldDB" id="A0A919TQL0"/>
<protein>
    <recommendedName>
        <fullName evidence="2">HTH cro/C1-type domain-containing protein</fullName>
    </recommendedName>
</protein>
<dbReference type="PROSITE" id="PS50943">
    <property type="entry name" value="HTH_CROC1"/>
    <property type="match status" value="1"/>
</dbReference>
<evidence type="ECO:0000259" key="2">
    <source>
        <dbReference type="PROSITE" id="PS50943"/>
    </source>
</evidence>
<dbReference type="PANTHER" id="PTHR46558">
    <property type="entry name" value="TRACRIPTIONAL REGULATORY PROTEIN-RELATED-RELATED"/>
    <property type="match status" value="1"/>
</dbReference>
<feature type="domain" description="HTH cro/C1-type" evidence="2">
    <location>
        <begin position="21"/>
        <end position="75"/>
    </location>
</feature>
<organism evidence="3 4">
    <name type="scientific">Paractinoplanes tereljensis</name>
    <dbReference type="NCBI Taxonomy" id="571912"/>
    <lineage>
        <taxon>Bacteria</taxon>
        <taxon>Bacillati</taxon>
        <taxon>Actinomycetota</taxon>
        <taxon>Actinomycetes</taxon>
        <taxon>Micromonosporales</taxon>
        <taxon>Micromonosporaceae</taxon>
        <taxon>Paractinoplanes</taxon>
    </lineage>
</organism>
<dbReference type="SMART" id="SM00530">
    <property type="entry name" value="HTH_XRE"/>
    <property type="match status" value="1"/>
</dbReference>
<evidence type="ECO:0000313" key="4">
    <source>
        <dbReference type="Proteomes" id="UP000623608"/>
    </source>
</evidence>
<sequence length="80" mass="8199">MAPPSGPVRAAETDGAAGTRIRAARKEAGLTQQGLSAAVAVSRQTIIAMETGDYAPSVYLAIKVARALGVSVEDLWGTET</sequence>
<dbReference type="Pfam" id="PF01381">
    <property type="entry name" value="HTH_3"/>
    <property type="match status" value="1"/>
</dbReference>
<dbReference type="InterPro" id="IPR001387">
    <property type="entry name" value="Cro/C1-type_HTH"/>
</dbReference>
<dbReference type="CDD" id="cd00093">
    <property type="entry name" value="HTH_XRE"/>
    <property type="match status" value="1"/>
</dbReference>
<comment type="caution">
    <text evidence="3">The sequence shown here is derived from an EMBL/GenBank/DDBJ whole genome shotgun (WGS) entry which is preliminary data.</text>
</comment>
<gene>
    <name evidence="3" type="ORF">Ate02nite_11110</name>
</gene>
<dbReference type="SUPFAM" id="SSF47413">
    <property type="entry name" value="lambda repressor-like DNA-binding domains"/>
    <property type="match status" value="1"/>
</dbReference>
<accession>A0A919TQL0</accession>
<name>A0A919TQL0_9ACTN</name>
<proteinExistence type="predicted"/>
<dbReference type="PANTHER" id="PTHR46558:SF4">
    <property type="entry name" value="DNA-BIDING PHAGE PROTEIN"/>
    <property type="match status" value="1"/>
</dbReference>
<dbReference type="EMBL" id="BOMY01000007">
    <property type="protein sequence ID" value="GIF18381.1"/>
    <property type="molecule type" value="Genomic_DNA"/>
</dbReference>
<dbReference type="InterPro" id="IPR010982">
    <property type="entry name" value="Lambda_DNA-bd_dom_sf"/>
</dbReference>